<name>A0A062U765_9PROT</name>
<keyword evidence="4" id="KW-1133">Transmembrane helix</keyword>
<dbReference type="InterPro" id="IPR029044">
    <property type="entry name" value="Nucleotide-diphossugar_trans"/>
</dbReference>
<protein>
    <recommendedName>
        <fullName evidence="5">Glycosyltransferase 2-like domain-containing protein</fullName>
    </recommendedName>
</protein>
<dbReference type="AlphaFoldDB" id="A0A062U765"/>
<dbReference type="PATRIC" id="fig|1280946.3.peg.2288"/>
<organism evidence="6 7">
    <name type="scientific">Hyphomonas beringensis</name>
    <dbReference type="NCBI Taxonomy" id="1280946"/>
    <lineage>
        <taxon>Bacteria</taxon>
        <taxon>Pseudomonadati</taxon>
        <taxon>Pseudomonadota</taxon>
        <taxon>Alphaproteobacteria</taxon>
        <taxon>Hyphomonadales</taxon>
        <taxon>Hyphomonadaceae</taxon>
        <taxon>Hyphomonas</taxon>
    </lineage>
</organism>
<evidence type="ECO:0000313" key="6">
    <source>
        <dbReference type="EMBL" id="KCZ54117.1"/>
    </source>
</evidence>
<evidence type="ECO:0000259" key="5">
    <source>
        <dbReference type="Pfam" id="PF00535"/>
    </source>
</evidence>
<dbReference type="PANTHER" id="PTHR43179">
    <property type="entry name" value="RHAMNOSYLTRANSFERASE WBBL"/>
    <property type="match status" value="1"/>
</dbReference>
<keyword evidence="4" id="KW-0472">Membrane</keyword>
<dbReference type="PANTHER" id="PTHR43179:SF12">
    <property type="entry name" value="GALACTOFURANOSYLTRANSFERASE GLFT2"/>
    <property type="match status" value="1"/>
</dbReference>
<evidence type="ECO:0000256" key="3">
    <source>
        <dbReference type="ARBA" id="ARBA00022679"/>
    </source>
</evidence>
<dbReference type="STRING" id="1280946.HY29_03320"/>
<dbReference type="SUPFAM" id="SSF53448">
    <property type="entry name" value="Nucleotide-diphospho-sugar transferases"/>
    <property type="match status" value="1"/>
</dbReference>
<gene>
    <name evidence="6" type="ORF">HY29_03320</name>
</gene>
<feature type="transmembrane region" description="Helical" evidence="4">
    <location>
        <begin position="267"/>
        <end position="290"/>
    </location>
</feature>
<keyword evidence="4" id="KW-0812">Transmembrane</keyword>
<comment type="similarity">
    <text evidence="1">Belongs to the glycosyltransferase 2 family.</text>
</comment>
<dbReference type="Pfam" id="PF00535">
    <property type="entry name" value="Glycos_transf_2"/>
    <property type="match status" value="1"/>
</dbReference>
<evidence type="ECO:0000256" key="2">
    <source>
        <dbReference type="ARBA" id="ARBA00022676"/>
    </source>
</evidence>
<evidence type="ECO:0000256" key="1">
    <source>
        <dbReference type="ARBA" id="ARBA00006739"/>
    </source>
</evidence>
<proteinExistence type="inferred from homology"/>
<keyword evidence="2" id="KW-0328">Glycosyltransferase</keyword>
<dbReference type="GO" id="GO:0016757">
    <property type="term" value="F:glycosyltransferase activity"/>
    <property type="evidence" value="ECO:0007669"/>
    <property type="project" value="UniProtKB-KW"/>
</dbReference>
<dbReference type="InterPro" id="IPR001173">
    <property type="entry name" value="Glyco_trans_2-like"/>
</dbReference>
<accession>A0A062U765</accession>
<dbReference type="EMBL" id="AWFF01000043">
    <property type="protein sequence ID" value="KCZ54117.1"/>
    <property type="molecule type" value="Genomic_DNA"/>
</dbReference>
<feature type="domain" description="Glycosyltransferase 2-like" evidence="5">
    <location>
        <begin position="30"/>
        <end position="187"/>
    </location>
</feature>
<dbReference type="Proteomes" id="UP000027037">
    <property type="component" value="Unassembled WGS sequence"/>
</dbReference>
<evidence type="ECO:0000313" key="7">
    <source>
        <dbReference type="Proteomes" id="UP000027037"/>
    </source>
</evidence>
<reference evidence="6 7" key="1">
    <citation type="journal article" date="2014" name="Antonie Van Leeuwenhoek">
        <title>Hyphomonas beringensis sp. nov. and Hyphomonas chukchiensis sp. nov., isolated from surface seawater of the Bering Sea and Chukchi Sea.</title>
        <authorList>
            <person name="Li C."/>
            <person name="Lai Q."/>
            <person name="Li G."/>
            <person name="Dong C."/>
            <person name="Wang J."/>
            <person name="Liao Y."/>
            <person name="Shao Z."/>
        </authorList>
    </citation>
    <scope>NUCLEOTIDE SEQUENCE [LARGE SCALE GENOMIC DNA]</scope>
    <source>
        <strain evidence="6 7">25B14_1</strain>
    </source>
</reference>
<dbReference type="Gene3D" id="3.90.550.10">
    <property type="entry name" value="Spore Coat Polysaccharide Biosynthesis Protein SpsA, Chain A"/>
    <property type="match status" value="1"/>
</dbReference>
<keyword evidence="3" id="KW-0808">Transferase</keyword>
<dbReference type="CDD" id="cd00761">
    <property type="entry name" value="Glyco_tranf_GTA_type"/>
    <property type="match status" value="1"/>
</dbReference>
<dbReference type="eggNOG" id="COG0463">
    <property type="taxonomic scope" value="Bacteria"/>
</dbReference>
<sequence length="321" mass="35695">MHGMGFAHPSGMMPAVQTPPCEVAEVTIDICVCTYRRPSIEATLRSLDAQKLPTGVTARAIVIDNDETPSARDLVERVANTLSMPVTYIHAPANNISIARNAGLEEAKAEWIAFIDDDEEAEPDWLASLLQAARLKKLDAVFGPAMAVYPEDAPVWMRNQDYHSNIPQRRGGVVQTGHTCNALLRASSSLVRGQRFLLEKGKTGGEDTEFFFRLWFNGAKLDVTEAAVVYEKVDPNRMNLKWISNRKFRSGMSYGYHSLTTRNAVTLTLAAMGAMAKIGLCYIMAGLFIWSEEKRNFWLMRGMFHRGVLASTSSKAEPELY</sequence>
<keyword evidence="7" id="KW-1185">Reference proteome</keyword>
<evidence type="ECO:0000256" key="4">
    <source>
        <dbReference type="SAM" id="Phobius"/>
    </source>
</evidence>
<comment type="caution">
    <text evidence="6">The sequence shown here is derived from an EMBL/GenBank/DDBJ whole genome shotgun (WGS) entry which is preliminary data.</text>
</comment>